<evidence type="ECO:0000313" key="2">
    <source>
        <dbReference type="EMBL" id="GJS93083.1"/>
    </source>
</evidence>
<gene>
    <name evidence="2" type="ORF">Tco_0800051</name>
</gene>
<dbReference type="Pfam" id="PF22936">
    <property type="entry name" value="Pol_BBD"/>
    <property type="match status" value="1"/>
</dbReference>
<proteinExistence type="predicted"/>
<feature type="domain" description="Retrovirus-related Pol polyprotein from transposon TNT 1-94-like beta-barrel" evidence="1">
    <location>
        <begin position="31"/>
        <end position="100"/>
    </location>
</feature>
<dbReference type="InterPro" id="IPR054722">
    <property type="entry name" value="PolX-like_BBD"/>
</dbReference>
<comment type="caution">
    <text evidence="2">The sequence shown here is derived from an EMBL/GenBank/DDBJ whole genome shotgun (WGS) entry which is preliminary data.</text>
</comment>
<name>A0ABQ4ZWF5_9ASTR</name>
<organism evidence="2 3">
    <name type="scientific">Tanacetum coccineum</name>
    <dbReference type="NCBI Taxonomy" id="301880"/>
    <lineage>
        <taxon>Eukaryota</taxon>
        <taxon>Viridiplantae</taxon>
        <taxon>Streptophyta</taxon>
        <taxon>Embryophyta</taxon>
        <taxon>Tracheophyta</taxon>
        <taxon>Spermatophyta</taxon>
        <taxon>Magnoliopsida</taxon>
        <taxon>eudicotyledons</taxon>
        <taxon>Gunneridae</taxon>
        <taxon>Pentapetalae</taxon>
        <taxon>asterids</taxon>
        <taxon>campanulids</taxon>
        <taxon>Asterales</taxon>
        <taxon>Asteraceae</taxon>
        <taxon>Asteroideae</taxon>
        <taxon>Anthemideae</taxon>
        <taxon>Anthemidinae</taxon>
        <taxon>Tanacetum</taxon>
    </lineage>
</organism>
<accession>A0ABQ4ZWF5</accession>
<reference evidence="2" key="2">
    <citation type="submission" date="2022-01" db="EMBL/GenBank/DDBJ databases">
        <authorList>
            <person name="Yamashiro T."/>
            <person name="Shiraishi A."/>
            <person name="Satake H."/>
            <person name="Nakayama K."/>
        </authorList>
    </citation>
    <scope>NUCLEOTIDE SEQUENCE</scope>
</reference>
<evidence type="ECO:0000259" key="1">
    <source>
        <dbReference type="Pfam" id="PF22936"/>
    </source>
</evidence>
<dbReference type="Proteomes" id="UP001151760">
    <property type="component" value="Unassembled WGS sequence"/>
</dbReference>
<evidence type="ECO:0000313" key="3">
    <source>
        <dbReference type="Proteomes" id="UP001151760"/>
    </source>
</evidence>
<reference evidence="2" key="1">
    <citation type="journal article" date="2022" name="Int. J. Mol. Sci.">
        <title>Draft Genome of Tanacetum Coccineum: Genomic Comparison of Closely Related Tanacetum-Family Plants.</title>
        <authorList>
            <person name="Yamashiro T."/>
            <person name="Shiraishi A."/>
            <person name="Nakayama K."/>
            <person name="Satake H."/>
        </authorList>
    </citation>
    <scope>NUCLEOTIDE SEQUENCE</scope>
</reference>
<protein>
    <recommendedName>
        <fullName evidence="1">Retrovirus-related Pol polyprotein from transposon TNT 1-94-like beta-barrel domain-containing protein</fullName>
    </recommendedName>
</protein>
<keyword evidence="3" id="KW-1185">Reference proteome</keyword>
<dbReference type="EMBL" id="BQNB010011629">
    <property type="protein sequence ID" value="GJS93083.1"/>
    <property type="molecule type" value="Genomic_DNA"/>
</dbReference>
<sequence>MTPQKDDQPAAGGIGINNGMNDTTVIPLPNASHHITGIIEDLSNLKEIVQWYVELPDGNIAMAKKERDVCFDNGFVLKNVLYVPGLTCNLLSVPQLLDEGNCIFRFAPKICVIQDLTSRTVIGSGERRDGGLFYFREMSPTRAFKTTTTLPFDLWHKWLDHPSLEVLKLLPQVNLNKKDKELSQSRDVGHRAKQSHEKFPVSDNKVASIFELIHVGTI</sequence>